<evidence type="ECO:0000256" key="7">
    <source>
        <dbReference type="ARBA" id="ARBA00038688"/>
    </source>
</evidence>
<dbReference type="EMBL" id="JAACNH010000002">
    <property type="protein sequence ID" value="KAG8450936.1"/>
    <property type="molecule type" value="Genomic_DNA"/>
</dbReference>
<evidence type="ECO:0000256" key="11">
    <source>
        <dbReference type="SAM" id="SignalP"/>
    </source>
</evidence>
<dbReference type="InterPro" id="IPR029034">
    <property type="entry name" value="Cystine-knot_cytokine"/>
</dbReference>
<keyword evidence="6" id="KW-0325">Glycoprotein</keyword>
<dbReference type="SUPFAM" id="SSF57501">
    <property type="entry name" value="Cystine-knot cytokines"/>
    <property type="match status" value="1"/>
</dbReference>
<comment type="subunit">
    <text evidence="7">Heterodimer of a common alpha chain and a unique beta chain which confers biological specificity to thyrotropin, lutropin, follitropin and gonadotropin.</text>
</comment>
<dbReference type="CDD" id="cd00069">
    <property type="entry name" value="GHB_like"/>
    <property type="match status" value="1"/>
</dbReference>
<dbReference type="GO" id="GO:0005737">
    <property type="term" value="C:cytoplasm"/>
    <property type="evidence" value="ECO:0007669"/>
    <property type="project" value="TreeGrafter"/>
</dbReference>
<dbReference type="SMART" id="SM00068">
    <property type="entry name" value="GHB"/>
    <property type="match status" value="1"/>
</dbReference>
<dbReference type="OrthoDB" id="8866353at2759"/>
<evidence type="ECO:0000313" key="13">
    <source>
        <dbReference type="EMBL" id="KAG8450936.1"/>
    </source>
</evidence>
<reference evidence="13" key="1">
    <citation type="thesis" date="2020" institute="ProQuest LLC" country="789 East Eisenhower Parkway, Ann Arbor, MI, USA">
        <title>Comparative Genomics and Chromosome Evolution.</title>
        <authorList>
            <person name="Mudd A.B."/>
        </authorList>
    </citation>
    <scope>NUCLEOTIDE SEQUENCE</scope>
    <source>
        <strain evidence="13">Female2</strain>
        <tissue evidence="13">Blood</tissue>
    </source>
</reference>
<evidence type="ECO:0000259" key="12">
    <source>
        <dbReference type="Pfam" id="PF00007"/>
    </source>
</evidence>
<organism evidence="13 14">
    <name type="scientific">Hymenochirus boettgeri</name>
    <name type="common">Congo dwarf clawed frog</name>
    <dbReference type="NCBI Taxonomy" id="247094"/>
    <lineage>
        <taxon>Eukaryota</taxon>
        <taxon>Metazoa</taxon>
        <taxon>Chordata</taxon>
        <taxon>Craniata</taxon>
        <taxon>Vertebrata</taxon>
        <taxon>Euteleostomi</taxon>
        <taxon>Amphibia</taxon>
        <taxon>Batrachia</taxon>
        <taxon>Anura</taxon>
        <taxon>Pipoidea</taxon>
        <taxon>Pipidae</taxon>
        <taxon>Pipinae</taxon>
        <taxon>Hymenochirus</taxon>
    </lineage>
</organism>
<evidence type="ECO:0000256" key="1">
    <source>
        <dbReference type="ARBA" id="ARBA00004613"/>
    </source>
</evidence>
<gene>
    <name evidence="13" type="ORF">GDO86_003278</name>
</gene>
<comment type="similarity">
    <text evidence="2">Belongs to the glycoprotein hormones subunit beta family.</text>
</comment>
<dbReference type="Gene3D" id="2.10.90.10">
    <property type="entry name" value="Cystine-knot cytokines"/>
    <property type="match status" value="1"/>
</dbReference>
<dbReference type="GO" id="GO:0005615">
    <property type="term" value="C:extracellular space"/>
    <property type="evidence" value="ECO:0007669"/>
    <property type="project" value="TreeGrafter"/>
</dbReference>
<evidence type="ECO:0000256" key="5">
    <source>
        <dbReference type="ARBA" id="ARBA00023157"/>
    </source>
</evidence>
<name>A0A8T2K8U2_9PIPI</name>
<keyword evidence="14" id="KW-1185">Reference proteome</keyword>
<evidence type="ECO:0000256" key="6">
    <source>
        <dbReference type="ARBA" id="ARBA00023180"/>
    </source>
</evidence>
<keyword evidence="3" id="KW-0964">Secreted</keyword>
<dbReference type="PANTHER" id="PTHR11515:SF5">
    <property type="entry name" value="THYROTROPIN SUBUNIT BETA"/>
    <property type="match status" value="1"/>
</dbReference>
<evidence type="ECO:0000256" key="2">
    <source>
        <dbReference type="ARBA" id="ARBA00006552"/>
    </source>
</evidence>
<feature type="domain" description="Glycoprotein hormone subunit beta" evidence="12">
    <location>
        <begin position="21"/>
        <end position="125"/>
    </location>
</feature>
<evidence type="ECO:0000256" key="8">
    <source>
        <dbReference type="ARBA" id="ARBA00039483"/>
    </source>
</evidence>
<evidence type="ECO:0000313" key="14">
    <source>
        <dbReference type="Proteomes" id="UP000812440"/>
    </source>
</evidence>
<dbReference type="InterPro" id="IPR006208">
    <property type="entry name" value="Glyco_hormone_CN"/>
</dbReference>
<comment type="caution">
    <text evidence="13">The sequence shown here is derived from an EMBL/GenBank/DDBJ whole genome shotgun (WGS) entry which is preliminary data.</text>
</comment>
<comment type="subcellular location">
    <subcellularLocation>
        <location evidence="1">Secreted</location>
    </subcellularLocation>
</comment>
<proteinExistence type="inferred from homology"/>
<dbReference type="InterPro" id="IPR001545">
    <property type="entry name" value="Gonadotropin_bsu"/>
</dbReference>
<dbReference type="GO" id="GO:0007186">
    <property type="term" value="P:G protein-coupled receptor signaling pathway"/>
    <property type="evidence" value="ECO:0007669"/>
    <property type="project" value="TreeGrafter"/>
</dbReference>
<dbReference type="PROSITE" id="PS00261">
    <property type="entry name" value="GLYCO_HORMONE_BETA_1"/>
    <property type="match status" value="1"/>
</dbReference>
<dbReference type="PANTHER" id="PTHR11515">
    <property type="entry name" value="GLYCOPROTEIN HORMONE BETA CHAIN"/>
    <property type="match status" value="1"/>
</dbReference>
<evidence type="ECO:0000256" key="3">
    <source>
        <dbReference type="ARBA" id="ARBA00022525"/>
    </source>
</evidence>
<dbReference type="Pfam" id="PF00007">
    <property type="entry name" value="Cys_knot"/>
    <property type="match status" value="1"/>
</dbReference>
<evidence type="ECO:0000256" key="10">
    <source>
        <dbReference type="ARBA" id="ARBA00042931"/>
    </source>
</evidence>
<protein>
    <recommendedName>
        <fullName evidence="8">Thyrotropin subunit beta</fullName>
    </recommendedName>
    <alternativeName>
        <fullName evidence="9">Thyroid-stimulating hormone subunit beta</fullName>
    </alternativeName>
    <alternativeName>
        <fullName evidence="10">Thyrotropin beta chain</fullName>
    </alternativeName>
</protein>
<evidence type="ECO:0000256" key="9">
    <source>
        <dbReference type="ARBA" id="ARBA00042284"/>
    </source>
</evidence>
<keyword evidence="11" id="KW-0732">Signal</keyword>
<dbReference type="InterPro" id="IPR018245">
    <property type="entry name" value="Gonadotropin_bsu_CS"/>
</dbReference>
<accession>A0A8T2K8U2</accession>
<dbReference type="Proteomes" id="UP000812440">
    <property type="component" value="Chromosome 2"/>
</dbReference>
<dbReference type="FunFam" id="2.10.90.10:FF:000007">
    <property type="entry name" value="Luteinizing hormone beta subunit"/>
    <property type="match status" value="1"/>
</dbReference>
<keyword evidence="5" id="KW-1015">Disulfide bond</keyword>
<evidence type="ECO:0000256" key="4">
    <source>
        <dbReference type="ARBA" id="ARBA00022702"/>
    </source>
</evidence>
<keyword evidence="4" id="KW-0372">Hormone</keyword>
<dbReference type="AlphaFoldDB" id="A0A8T2K8U2"/>
<sequence length="141" mass="16094">MGAIFAVFFLFCFAFGQTFSLCALTEYTMFVEKKECSFCLAINTTICSGFCMTKDPNLKEEFTKSLLSQNVCSYREYIHRTVTIPGCPMHVNSLFSYPEAISCKCGKCNTDYNDCVHDMIKVNYCTKPLKPQYLGFSNYIQ</sequence>
<feature type="signal peptide" evidence="11">
    <location>
        <begin position="1"/>
        <end position="16"/>
    </location>
</feature>
<dbReference type="GO" id="GO:0005179">
    <property type="term" value="F:hormone activity"/>
    <property type="evidence" value="ECO:0007669"/>
    <property type="project" value="UniProtKB-KW"/>
</dbReference>
<feature type="chain" id="PRO_5035777542" description="Thyrotropin subunit beta" evidence="11">
    <location>
        <begin position="17"/>
        <end position="141"/>
    </location>
</feature>